<evidence type="ECO:0000256" key="2">
    <source>
        <dbReference type="SAM" id="SignalP"/>
    </source>
</evidence>
<evidence type="ECO:0008006" key="5">
    <source>
        <dbReference type="Google" id="ProtNLM"/>
    </source>
</evidence>
<proteinExistence type="predicted"/>
<dbReference type="Proteomes" id="UP000472267">
    <property type="component" value="Chromosome 16"/>
</dbReference>
<feature type="signal peptide" evidence="2">
    <location>
        <begin position="1"/>
        <end position="26"/>
    </location>
</feature>
<reference evidence="3" key="2">
    <citation type="submission" date="2025-08" db="UniProtKB">
        <authorList>
            <consortium name="Ensembl"/>
        </authorList>
    </citation>
    <scope>IDENTIFICATION</scope>
</reference>
<evidence type="ECO:0000256" key="1">
    <source>
        <dbReference type="SAM" id="MobiDB-lite"/>
    </source>
</evidence>
<dbReference type="Ensembl" id="ENSSFAT00005022122.1">
    <property type="protein sequence ID" value="ENSSFAP00005021251.1"/>
    <property type="gene ID" value="ENSSFAG00005011068.1"/>
</dbReference>
<feature type="chain" id="PRO_5025680039" description="Hepcidin" evidence="2">
    <location>
        <begin position="27"/>
        <end position="82"/>
    </location>
</feature>
<feature type="compositionally biased region" description="Basic and acidic residues" evidence="1">
    <location>
        <begin position="33"/>
        <end position="48"/>
    </location>
</feature>
<keyword evidence="4" id="KW-1185">Reference proteome</keyword>
<feature type="region of interest" description="Disordered" evidence="1">
    <location>
        <begin position="30"/>
        <end position="60"/>
    </location>
</feature>
<dbReference type="InParanoid" id="A0A672GR68"/>
<evidence type="ECO:0000313" key="4">
    <source>
        <dbReference type="Proteomes" id="UP000472267"/>
    </source>
</evidence>
<reference evidence="3" key="1">
    <citation type="submission" date="2019-06" db="EMBL/GenBank/DDBJ databases">
        <authorList>
            <consortium name="Wellcome Sanger Institute Data Sharing"/>
        </authorList>
    </citation>
    <scope>NUCLEOTIDE SEQUENCE [LARGE SCALE GENOMIC DNA]</scope>
</reference>
<name>A0A672GR68_SALFA</name>
<keyword evidence="2" id="KW-0732">Signal</keyword>
<sequence>MKPFSAAAAVMLLLAFLCIIMQKSSAVPVSQAREPESHPDTAAVHEETVMDPGKMPTSSRQKRSKSCYVCCGPTGVCTHCCD</sequence>
<reference evidence="3" key="3">
    <citation type="submission" date="2025-09" db="UniProtKB">
        <authorList>
            <consortium name="Ensembl"/>
        </authorList>
    </citation>
    <scope>IDENTIFICATION</scope>
</reference>
<protein>
    <recommendedName>
        <fullName evidence="5">Hepcidin</fullName>
    </recommendedName>
</protein>
<accession>A0A672GR68</accession>
<evidence type="ECO:0000313" key="3">
    <source>
        <dbReference type="Ensembl" id="ENSSFAP00005021251.1"/>
    </source>
</evidence>
<dbReference type="AlphaFoldDB" id="A0A672GR68"/>
<organism evidence="3 4">
    <name type="scientific">Salarias fasciatus</name>
    <name type="common">Jewelled blenny</name>
    <name type="synonym">Blennius fasciatus</name>
    <dbReference type="NCBI Taxonomy" id="181472"/>
    <lineage>
        <taxon>Eukaryota</taxon>
        <taxon>Metazoa</taxon>
        <taxon>Chordata</taxon>
        <taxon>Craniata</taxon>
        <taxon>Vertebrata</taxon>
        <taxon>Euteleostomi</taxon>
        <taxon>Actinopterygii</taxon>
        <taxon>Neopterygii</taxon>
        <taxon>Teleostei</taxon>
        <taxon>Neoteleostei</taxon>
        <taxon>Acanthomorphata</taxon>
        <taxon>Ovalentaria</taxon>
        <taxon>Blenniimorphae</taxon>
        <taxon>Blenniiformes</taxon>
        <taxon>Blennioidei</taxon>
        <taxon>Blenniidae</taxon>
        <taxon>Salariinae</taxon>
        <taxon>Salarias</taxon>
    </lineage>
</organism>